<evidence type="ECO:0000313" key="2">
    <source>
        <dbReference type="EMBL" id="PZP48453.1"/>
    </source>
</evidence>
<feature type="non-terminal residue" evidence="2">
    <location>
        <position position="92"/>
    </location>
</feature>
<feature type="chain" id="PRO_5016165774" evidence="1">
    <location>
        <begin position="26"/>
        <end position="92"/>
    </location>
</feature>
<sequence>MKMYFRKITLLILSATMVFWLSCSKDDTLKQEEFIDYLAVANDGVKQGLDSLIDTISKDYGVQVYYKFTPRFVTPNNFYTPTSYDNAFNYAS</sequence>
<keyword evidence="1" id="KW-0732">Signal</keyword>
<gene>
    <name evidence="2" type="ORF">DI598_09940</name>
</gene>
<reference evidence="2 3" key="1">
    <citation type="submission" date="2017-11" db="EMBL/GenBank/DDBJ databases">
        <title>Infants hospitalized years apart are colonized by the same room-sourced microbial strains.</title>
        <authorList>
            <person name="Brooks B."/>
            <person name="Olm M.R."/>
            <person name="Firek B.A."/>
            <person name="Baker R."/>
            <person name="Thomas B.C."/>
            <person name="Morowitz M.J."/>
            <person name="Banfield J.F."/>
        </authorList>
    </citation>
    <scope>NUCLEOTIDE SEQUENCE [LARGE SCALE GENOMIC DNA]</scope>
    <source>
        <strain evidence="2">S2_009_000_R2_76</strain>
    </source>
</reference>
<comment type="caution">
    <text evidence="2">The sequence shown here is derived from an EMBL/GenBank/DDBJ whole genome shotgun (WGS) entry which is preliminary data.</text>
</comment>
<protein>
    <submittedName>
        <fullName evidence="2">Uncharacterized protein</fullName>
    </submittedName>
</protein>
<dbReference type="Proteomes" id="UP000249645">
    <property type="component" value="Unassembled WGS sequence"/>
</dbReference>
<name>A0A2W5F115_9SPHI</name>
<accession>A0A2W5F115</accession>
<evidence type="ECO:0000313" key="3">
    <source>
        <dbReference type="Proteomes" id="UP000249645"/>
    </source>
</evidence>
<organism evidence="2 3">
    <name type="scientific">Pseudopedobacter saltans</name>
    <dbReference type="NCBI Taxonomy" id="151895"/>
    <lineage>
        <taxon>Bacteria</taxon>
        <taxon>Pseudomonadati</taxon>
        <taxon>Bacteroidota</taxon>
        <taxon>Sphingobacteriia</taxon>
        <taxon>Sphingobacteriales</taxon>
        <taxon>Sphingobacteriaceae</taxon>
        <taxon>Pseudopedobacter</taxon>
    </lineage>
</organism>
<evidence type="ECO:0000256" key="1">
    <source>
        <dbReference type="SAM" id="SignalP"/>
    </source>
</evidence>
<dbReference type="AlphaFoldDB" id="A0A2W5F115"/>
<dbReference type="PROSITE" id="PS51257">
    <property type="entry name" value="PROKAR_LIPOPROTEIN"/>
    <property type="match status" value="1"/>
</dbReference>
<feature type="signal peptide" evidence="1">
    <location>
        <begin position="1"/>
        <end position="25"/>
    </location>
</feature>
<proteinExistence type="predicted"/>
<dbReference type="EMBL" id="QFOI01000162">
    <property type="protein sequence ID" value="PZP48453.1"/>
    <property type="molecule type" value="Genomic_DNA"/>
</dbReference>